<dbReference type="PROSITE" id="PS00687">
    <property type="entry name" value="ALDEHYDE_DEHYDR_GLU"/>
    <property type="match status" value="1"/>
</dbReference>
<sequence>MEQIQDNSEIIQPIFQKLKETFNTHKTKCIKFRKTQLKSLLKGLEEMEQEFHVALEKDLGVTIFSSQMTSTIVTKVEIENQLAHIDEWSKEEYVDTPFVIGPGSSKIIYEPLGVVLVIAAWNYPLYTGIPPMAAAIAAGNCVILKPSEIAPHSSQVMYNLVTKYLDQSCYAVIQGGVEVSKKITTLPFDLIIFTGSPEKGKLVAKAASENLVPCILELGGKSPTIVDKDCSLNVTVQRIIQGRFINAGQTCVACDYVFVHQSIKDAFINEMKTELKNFFGENPQKSNDYSKIVTEFHTQRLKELLKDHNGQVIIGGQVNVDQRYVEPTIILQPQVQSKLMTEEIFGPILPVLTFDNINEVIQFINSRPKPLALYYYGSSSKNKKLLEQQTSSGAIVHNDSLFHLLNPNLPFGGVGNSGYGAYHGITGFKSCCHAKPVFTKSTLNIYPFNIRYPPFTKHKLQTLSLFFKFAELPQRHVVNATLFVSFLVALKLAQKKGYLKRLLEISKPYVEKVWKETNL</sequence>
<keyword evidence="2 4" id="KW-0560">Oxidoreductase</keyword>
<keyword evidence="10" id="KW-1185">Reference proteome</keyword>
<accession>A0A8S1P2A4</accession>
<evidence type="ECO:0000313" key="9">
    <source>
        <dbReference type="EMBL" id="CAD8095364.1"/>
    </source>
</evidence>
<organism evidence="9 10">
    <name type="scientific">Paramecium primaurelia</name>
    <dbReference type="NCBI Taxonomy" id="5886"/>
    <lineage>
        <taxon>Eukaryota</taxon>
        <taxon>Sar</taxon>
        <taxon>Alveolata</taxon>
        <taxon>Ciliophora</taxon>
        <taxon>Intramacronucleata</taxon>
        <taxon>Oligohymenophorea</taxon>
        <taxon>Peniculida</taxon>
        <taxon>Parameciidae</taxon>
        <taxon>Paramecium</taxon>
    </lineage>
</organism>
<evidence type="ECO:0000256" key="3">
    <source>
        <dbReference type="ARBA" id="ARBA00023027"/>
    </source>
</evidence>
<dbReference type="Proteomes" id="UP000688137">
    <property type="component" value="Unassembled WGS sequence"/>
</dbReference>
<feature type="coiled-coil region" evidence="7">
    <location>
        <begin position="30"/>
        <end position="57"/>
    </location>
</feature>
<proteinExistence type="inferred from homology"/>
<dbReference type="OMA" id="MKDQKVP"/>
<reference evidence="9" key="1">
    <citation type="submission" date="2021-01" db="EMBL/GenBank/DDBJ databases">
        <authorList>
            <consortium name="Genoscope - CEA"/>
            <person name="William W."/>
        </authorList>
    </citation>
    <scope>NUCLEOTIDE SEQUENCE</scope>
</reference>
<dbReference type="FunFam" id="3.40.309.10:FF:000003">
    <property type="entry name" value="Aldehyde dehydrogenase"/>
    <property type="match status" value="1"/>
</dbReference>
<evidence type="ECO:0000259" key="8">
    <source>
        <dbReference type="Pfam" id="PF00171"/>
    </source>
</evidence>
<dbReference type="InterPro" id="IPR012394">
    <property type="entry name" value="Aldehyde_DH_NAD(P)"/>
</dbReference>
<dbReference type="PROSITE" id="PS00070">
    <property type="entry name" value="ALDEHYDE_DEHYDR_CYS"/>
    <property type="match status" value="1"/>
</dbReference>
<evidence type="ECO:0000256" key="6">
    <source>
        <dbReference type="RuleBase" id="RU003345"/>
    </source>
</evidence>
<evidence type="ECO:0000313" key="10">
    <source>
        <dbReference type="Proteomes" id="UP000688137"/>
    </source>
</evidence>
<dbReference type="AlphaFoldDB" id="A0A8S1P2A4"/>
<dbReference type="EMBL" id="CAJJDM010000101">
    <property type="protein sequence ID" value="CAD8095364.1"/>
    <property type="molecule type" value="Genomic_DNA"/>
</dbReference>
<evidence type="ECO:0000256" key="7">
    <source>
        <dbReference type="SAM" id="Coils"/>
    </source>
</evidence>
<dbReference type="GO" id="GO:0006081">
    <property type="term" value="P:aldehyde metabolic process"/>
    <property type="evidence" value="ECO:0007669"/>
    <property type="project" value="InterPro"/>
</dbReference>
<dbReference type="PANTHER" id="PTHR43570">
    <property type="entry name" value="ALDEHYDE DEHYDROGENASE"/>
    <property type="match status" value="1"/>
</dbReference>
<evidence type="ECO:0000256" key="4">
    <source>
        <dbReference type="PIRNR" id="PIRNR036492"/>
    </source>
</evidence>
<gene>
    <name evidence="9" type="ORF">PPRIM_AZ9-3.1.T0980135</name>
</gene>
<feature type="domain" description="Aldehyde dehydrogenase" evidence="8">
    <location>
        <begin position="11"/>
        <end position="435"/>
    </location>
</feature>
<comment type="similarity">
    <text evidence="1 4 6">Belongs to the aldehyde dehydrogenase family.</text>
</comment>
<dbReference type="InterPro" id="IPR015590">
    <property type="entry name" value="Aldehyde_DH_dom"/>
</dbReference>
<keyword evidence="3" id="KW-0520">NAD</keyword>
<dbReference type="PANTHER" id="PTHR43570:SF16">
    <property type="entry name" value="ALDEHYDE DEHYDROGENASE TYPE III, ISOFORM Q"/>
    <property type="match status" value="1"/>
</dbReference>
<dbReference type="InterPro" id="IPR029510">
    <property type="entry name" value="Ald_DH_CS_GLU"/>
</dbReference>
<name>A0A8S1P2A4_PARPR</name>
<dbReference type="GO" id="GO:0004029">
    <property type="term" value="F:aldehyde dehydrogenase (NAD+) activity"/>
    <property type="evidence" value="ECO:0007669"/>
    <property type="project" value="TreeGrafter"/>
</dbReference>
<dbReference type="Pfam" id="PF00171">
    <property type="entry name" value="Aldedh"/>
    <property type="match status" value="1"/>
</dbReference>
<keyword evidence="7" id="KW-0175">Coiled coil</keyword>
<dbReference type="InterPro" id="IPR016160">
    <property type="entry name" value="Ald_DH_CS_CYS"/>
</dbReference>
<dbReference type="PIRSF" id="PIRSF036492">
    <property type="entry name" value="ALDH"/>
    <property type="match status" value="1"/>
</dbReference>
<comment type="caution">
    <text evidence="9">The sequence shown here is derived from an EMBL/GenBank/DDBJ whole genome shotgun (WGS) entry which is preliminary data.</text>
</comment>
<protein>
    <recommendedName>
        <fullName evidence="4">Aldehyde dehydrogenase</fullName>
    </recommendedName>
</protein>
<evidence type="ECO:0000256" key="1">
    <source>
        <dbReference type="ARBA" id="ARBA00009986"/>
    </source>
</evidence>
<evidence type="ECO:0000256" key="5">
    <source>
        <dbReference type="PROSITE-ProRule" id="PRU10007"/>
    </source>
</evidence>
<dbReference type="GO" id="GO:0005737">
    <property type="term" value="C:cytoplasm"/>
    <property type="evidence" value="ECO:0007669"/>
    <property type="project" value="TreeGrafter"/>
</dbReference>
<feature type="active site" evidence="5">
    <location>
        <position position="217"/>
    </location>
</feature>
<evidence type="ECO:0000256" key="2">
    <source>
        <dbReference type="ARBA" id="ARBA00023002"/>
    </source>
</evidence>
<dbReference type="CDD" id="cd07087">
    <property type="entry name" value="ALDH_F3-13-14_CALDH-like"/>
    <property type="match status" value="1"/>
</dbReference>
<dbReference type="FunFam" id="3.40.605.10:FF:000004">
    <property type="entry name" value="Aldehyde dehydrogenase"/>
    <property type="match status" value="1"/>
</dbReference>